<dbReference type="RefSeq" id="WP_255190343.1">
    <property type="nucleotide sequence ID" value="NZ_CP113517.1"/>
</dbReference>
<feature type="transmembrane region" description="Helical" evidence="1">
    <location>
        <begin position="74"/>
        <end position="95"/>
    </location>
</feature>
<dbReference type="Proteomes" id="UP001162780">
    <property type="component" value="Chromosome"/>
</dbReference>
<evidence type="ECO:0000313" key="3">
    <source>
        <dbReference type="EMBL" id="WAR45371.1"/>
    </source>
</evidence>
<feature type="domain" description="DUF5658" evidence="2">
    <location>
        <begin position="79"/>
        <end position="169"/>
    </location>
</feature>
<organism evidence="3 4">
    <name type="scientific">Methylomonas rapida</name>
    <dbReference type="NCBI Taxonomy" id="2963939"/>
    <lineage>
        <taxon>Bacteria</taxon>
        <taxon>Pseudomonadati</taxon>
        <taxon>Pseudomonadota</taxon>
        <taxon>Gammaproteobacteria</taxon>
        <taxon>Methylococcales</taxon>
        <taxon>Methylococcaceae</taxon>
        <taxon>Methylomonas</taxon>
    </lineage>
</organism>
<evidence type="ECO:0000256" key="1">
    <source>
        <dbReference type="SAM" id="Phobius"/>
    </source>
</evidence>
<protein>
    <submittedName>
        <fullName evidence="3">DUF5658 family protein</fullName>
    </submittedName>
</protein>
<gene>
    <name evidence="3" type="ORF">NM686_002355</name>
</gene>
<evidence type="ECO:0000259" key="2">
    <source>
        <dbReference type="Pfam" id="PF18902"/>
    </source>
</evidence>
<name>A0ABY7GLI7_9GAMM</name>
<dbReference type="EMBL" id="CP113517">
    <property type="protein sequence ID" value="WAR45371.1"/>
    <property type="molecule type" value="Genomic_DNA"/>
</dbReference>
<feature type="transmembrane region" description="Helical" evidence="1">
    <location>
        <begin position="148"/>
        <end position="169"/>
    </location>
</feature>
<keyword evidence="4" id="KW-1185">Reference proteome</keyword>
<dbReference type="Pfam" id="PF18902">
    <property type="entry name" value="DUF5658"/>
    <property type="match status" value="1"/>
</dbReference>
<keyword evidence="1" id="KW-1133">Transmembrane helix</keyword>
<keyword evidence="1" id="KW-0812">Transmembrane</keyword>
<reference evidence="3" key="1">
    <citation type="submission" date="2022-11" db="EMBL/GenBank/DDBJ databases">
        <title>Methylomonas rapida sp. nov., Carotenoid-Producing Obligate Methanotrophs with High Growth Characteristics and Biotechnological Potential.</title>
        <authorList>
            <person name="Tikhonova E.N."/>
            <person name="Suleimanov R.Z."/>
            <person name="Miroshnikov K."/>
            <person name="Oshkin I.Y."/>
            <person name="Belova S.E."/>
            <person name="Danilova O.V."/>
            <person name="Ashikhmin A."/>
            <person name="Konopkin A."/>
            <person name="But S.Y."/>
            <person name="Khmelenina V.N."/>
            <person name="Kuznetsov N."/>
            <person name="Pimenov N.V."/>
            <person name="Dedysh S.N."/>
        </authorList>
    </citation>
    <scope>NUCLEOTIDE SEQUENCE</scope>
    <source>
        <strain evidence="3">MP1</strain>
    </source>
</reference>
<dbReference type="InterPro" id="IPR043717">
    <property type="entry name" value="DUF5658"/>
</dbReference>
<evidence type="ECO:0000313" key="4">
    <source>
        <dbReference type="Proteomes" id="UP001162780"/>
    </source>
</evidence>
<accession>A0ABY7GLI7</accession>
<keyword evidence="1" id="KW-0472">Membrane</keyword>
<sequence>MHTTNQQIQRSIIKANRECMSMIRSFHTQLKRNYRQPLAQNRQLKLMPAKIGNNGLATLTSTTRQTTSRDCANALLLVLFGLLHMADGIITYLGLKFSSVDEANPVLVFFADQFGLGYSITAMKLMCIAVIAYLFFGRRKIKSRLSTATLTGAVTFYCWVVSNNVFLVVNA</sequence>
<proteinExistence type="predicted"/>
<feature type="transmembrane region" description="Helical" evidence="1">
    <location>
        <begin position="115"/>
        <end position="136"/>
    </location>
</feature>